<dbReference type="PANTHER" id="PTHR46647:SF1">
    <property type="entry name" value="RAB9 EFFECTOR PROTEIN WITH KELCH MOTIFS"/>
    <property type="match status" value="1"/>
</dbReference>
<gene>
    <name evidence="5" type="ORF">PLOB_00014634</name>
</gene>
<dbReference type="InterPro" id="IPR011043">
    <property type="entry name" value="Gal_Oxase/kelch_b-propeller"/>
</dbReference>
<evidence type="ECO:0000256" key="4">
    <source>
        <dbReference type="ARBA" id="ARBA00039295"/>
    </source>
</evidence>
<organism evidence="5 6">
    <name type="scientific">Porites lobata</name>
    <dbReference type="NCBI Taxonomy" id="104759"/>
    <lineage>
        <taxon>Eukaryota</taxon>
        <taxon>Metazoa</taxon>
        <taxon>Cnidaria</taxon>
        <taxon>Anthozoa</taxon>
        <taxon>Hexacorallia</taxon>
        <taxon>Scleractinia</taxon>
        <taxon>Fungiina</taxon>
        <taxon>Poritidae</taxon>
        <taxon>Porites</taxon>
    </lineage>
</organism>
<reference evidence="5 6" key="1">
    <citation type="submission" date="2022-05" db="EMBL/GenBank/DDBJ databases">
        <authorList>
            <consortium name="Genoscope - CEA"/>
            <person name="William W."/>
        </authorList>
    </citation>
    <scope>NUCLEOTIDE SEQUENCE [LARGE SCALE GENOMIC DNA]</scope>
</reference>
<protein>
    <recommendedName>
        <fullName evidence="4">Rab9 effector protein with kelch motifs</fullName>
    </recommendedName>
</protein>
<dbReference type="PANTHER" id="PTHR46647">
    <property type="entry name" value="RAB9 EFFECTOR PROTEIN WITH KELCH MOTIFS"/>
    <property type="match status" value="1"/>
</dbReference>
<sequence>MSPLTKSADWKTSGSVSKWRENEEVRTRKKESRFICQMEILPILEAKTSPKPNVWYVLSPEGDGPCIRVGHTCTFVAGESRRVLVIGGANPDGSFADVFVLDLEKYEWSCPEWKGIASRYEHSAFIPECNPQRVYVFGGAQQATNLNDVQFLDLGKGQWETVETIGNPPSPRTCHSMASVGSKFYEFGGGLSGPDPVLDTTLHVFNAEDNSWSQPEVKGSPPCSRHGHVSVAIGTDIYVHGGMAGTDMFDDLYRFNTVNHTWSKLQPTGQAPCSRTAHAAACIGRKIIIHGGMNSVGAALDDVHTLDTETLTWTKAQIKGPSPAPRLDHTLCAVEIPISTGDGVSSQAEIDGSLPVLLMFGGMDTQGEIFNDCLVLMSESSNKTSIK</sequence>
<dbReference type="InterPro" id="IPR015915">
    <property type="entry name" value="Kelch-typ_b-propeller"/>
</dbReference>
<keyword evidence="1" id="KW-0880">Kelch repeat</keyword>
<comment type="function">
    <text evidence="3">Rab9 effector required for endosome to trans-Golgi network (TGN) transport.</text>
</comment>
<dbReference type="InterPro" id="IPR052124">
    <property type="entry name" value="Rab9_kelch_effector"/>
</dbReference>
<dbReference type="EMBL" id="CALNXK010000188">
    <property type="protein sequence ID" value="CAH3174166.1"/>
    <property type="molecule type" value="Genomic_DNA"/>
</dbReference>
<evidence type="ECO:0000313" key="5">
    <source>
        <dbReference type="EMBL" id="CAH3174166.1"/>
    </source>
</evidence>
<evidence type="ECO:0000256" key="2">
    <source>
        <dbReference type="ARBA" id="ARBA00022737"/>
    </source>
</evidence>
<dbReference type="Gene3D" id="2.120.10.80">
    <property type="entry name" value="Kelch-type beta propeller"/>
    <property type="match status" value="2"/>
</dbReference>
<evidence type="ECO:0000313" key="6">
    <source>
        <dbReference type="Proteomes" id="UP001159405"/>
    </source>
</evidence>
<dbReference type="Pfam" id="PF24681">
    <property type="entry name" value="Kelch_KLHDC2_KLHL20_DRC7"/>
    <property type="match status" value="1"/>
</dbReference>
<dbReference type="Proteomes" id="UP001159405">
    <property type="component" value="Unassembled WGS sequence"/>
</dbReference>
<keyword evidence="6" id="KW-1185">Reference proteome</keyword>
<dbReference type="SUPFAM" id="SSF50965">
    <property type="entry name" value="Galactose oxidase, central domain"/>
    <property type="match status" value="1"/>
</dbReference>
<proteinExistence type="predicted"/>
<comment type="caution">
    <text evidence="5">The sequence shown here is derived from an EMBL/GenBank/DDBJ whole genome shotgun (WGS) entry which is preliminary data.</text>
</comment>
<evidence type="ECO:0000256" key="1">
    <source>
        <dbReference type="ARBA" id="ARBA00022441"/>
    </source>
</evidence>
<evidence type="ECO:0000256" key="3">
    <source>
        <dbReference type="ARBA" id="ARBA00037224"/>
    </source>
</evidence>
<accession>A0ABN8R765</accession>
<name>A0ABN8R765_9CNID</name>
<keyword evidence="2" id="KW-0677">Repeat</keyword>